<protein>
    <submittedName>
        <fullName evidence="2">Uncharacterized protein</fullName>
    </submittedName>
</protein>
<dbReference type="Proteomes" id="UP000675968">
    <property type="component" value="Unassembled WGS sequence"/>
</dbReference>
<evidence type="ECO:0000313" key="2">
    <source>
        <dbReference type="EMBL" id="MBS3061778.1"/>
    </source>
</evidence>
<evidence type="ECO:0000256" key="1">
    <source>
        <dbReference type="SAM" id="MobiDB-lite"/>
    </source>
</evidence>
<accession>A0A8T4L366</accession>
<comment type="caution">
    <text evidence="2">The sequence shown here is derived from an EMBL/GenBank/DDBJ whole genome shotgun (WGS) entry which is preliminary data.</text>
</comment>
<dbReference type="EMBL" id="JAGVWC010000010">
    <property type="protein sequence ID" value="MBS3061778.1"/>
    <property type="molecule type" value="Genomic_DNA"/>
</dbReference>
<evidence type="ECO:0000313" key="3">
    <source>
        <dbReference type="Proteomes" id="UP000675968"/>
    </source>
</evidence>
<proteinExistence type="predicted"/>
<feature type="region of interest" description="Disordered" evidence="1">
    <location>
        <begin position="153"/>
        <end position="173"/>
    </location>
</feature>
<reference evidence="2" key="2">
    <citation type="submission" date="2021-05" db="EMBL/GenBank/DDBJ databases">
        <title>Protein family content uncovers lineage relationships and bacterial pathway maintenance mechanisms in DPANN archaea.</title>
        <authorList>
            <person name="Castelle C.J."/>
            <person name="Meheust R."/>
            <person name="Jaffe A.L."/>
            <person name="Seitz K."/>
            <person name="Gong X."/>
            <person name="Baker B.J."/>
            <person name="Banfield J.F."/>
        </authorList>
    </citation>
    <scope>NUCLEOTIDE SEQUENCE</scope>
    <source>
        <strain evidence="2">RIFCSPLOWO2_01_FULL_AR10_48_17</strain>
    </source>
</reference>
<dbReference type="AlphaFoldDB" id="A0A8T4L366"/>
<organism evidence="2 3">
    <name type="scientific">Candidatus Iainarchaeum sp</name>
    <dbReference type="NCBI Taxonomy" id="3101447"/>
    <lineage>
        <taxon>Archaea</taxon>
        <taxon>Candidatus Iainarchaeota</taxon>
        <taxon>Candidatus Iainarchaeia</taxon>
        <taxon>Candidatus Iainarchaeales</taxon>
        <taxon>Candidatus Iainarchaeaceae</taxon>
        <taxon>Candidatus Iainarchaeum</taxon>
    </lineage>
</organism>
<reference evidence="2" key="1">
    <citation type="submission" date="2021-03" db="EMBL/GenBank/DDBJ databases">
        <authorList>
            <person name="Jaffe A."/>
        </authorList>
    </citation>
    <scope>NUCLEOTIDE SEQUENCE</scope>
    <source>
        <strain evidence="2">RIFCSPLOWO2_01_FULL_AR10_48_17</strain>
    </source>
</reference>
<sequence>MNRIHQPPGPRRTKRILKSAKRQQKQFHARQITGFSRAKISTRYLGNKTPDDKKIIQRLWQKNLNSKNSALALKKRHLIEYERLREVFFAQGEWKQIYTTDTPLRQIMEYVRTHYQNHGTIPAQPKIATHTGLSLQVVRQRIRRQYQRAFVRVRRKTSHGKRKTKPISDKRRE</sequence>
<name>A0A8T4L366_9ARCH</name>
<feature type="compositionally biased region" description="Basic residues" evidence="1">
    <location>
        <begin position="153"/>
        <end position="165"/>
    </location>
</feature>
<gene>
    <name evidence="2" type="ORF">J4215_04320</name>
</gene>